<dbReference type="Gene3D" id="3.30.420.40">
    <property type="match status" value="2"/>
</dbReference>
<feature type="domain" description="Actin-like protein N-terminal" evidence="1">
    <location>
        <begin position="4"/>
        <end position="139"/>
    </location>
</feature>
<sequence>MIFGIDIGNDTTKNDKMGKFKSRVVVGHKGVNEDDIKIEYKGKKYTVGSKAGTLNLGTNKYFNIDYDICLITAIAKSTPEQNIEAKIVVGLPPELFESPIRDKLEEKINKLGEQEITIYEGTEKIKKVITILNGMVFEESAVVFSDPKEYKKQNLLIIDIGGGSCDITQFDGLELVKHNTTKFGMLTLYTNMKTSLNSNFGNIGLPPEAMEDILGKSTYEINEEVKSVSFLKDTVDAHIREINNVITQNFDTANRKIRVIGGGAKPLINSIKAYYPNAKVLDNAQFLNAITYKEVGLAVWGE</sequence>
<organism evidence="2 3">
    <name type="scientific">Candidatus Clostridium eludens</name>
    <dbReference type="NCBI Taxonomy" id="3381663"/>
    <lineage>
        <taxon>Bacteria</taxon>
        <taxon>Bacillati</taxon>
        <taxon>Bacillota</taxon>
        <taxon>Clostridia</taxon>
        <taxon>Eubacteriales</taxon>
        <taxon>Clostridiaceae</taxon>
        <taxon>Clostridium</taxon>
    </lineage>
</organism>
<gene>
    <name evidence="2" type="ORF">ACJDU8_22360</name>
</gene>
<dbReference type="InterPro" id="IPR043129">
    <property type="entry name" value="ATPase_NBD"/>
</dbReference>
<dbReference type="RefSeq" id="WP_406794392.1">
    <property type="nucleotide sequence ID" value="NZ_JBJHZX010000054.1"/>
</dbReference>
<evidence type="ECO:0000259" key="1">
    <source>
        <dbReference type="Pfam" id="PF17989"/>
    </source>
</evidence>
<protein>
    <recommendedName>
        <fullName evidence="1">Actin-like protein N-terminal domain-containing protein</fullName>
    </recommendedName>
</protein>
<name>A0ABW8SR53_9CLOT</name>
<accession>A0ABW8SR53</accession>
<dbReference type="InterPro" id="IPR040607">
    <property type="entry name" value="ALP_N"/>
</dbReference>
<dbReference type="SUPFAM" id="SSF53067">
    <property type="entry name" value="Actin-like ATPase domain"/>
    <property type="match status" value="2"/>
</dbReference>
<dbReference type="Pfam" id="PF17989">
    <property type="entry name" value="ALP_N"/>
    <property type="match status" value="1"/>
</dbReference>
<proteinExistence type="predicted"/>
<keyword evidence="3" id="KW-1185">Reference proteome</keyword>
<comment type="caution">
    <text evidence="2">The sequence shown here is derived from an EMBL/GenBank/DDBJ whole genome shotgun (WGS) entry which is preliminary data.</text>
</comment>
<dbReference type="Proteomes" id="UP001623660">
    <property type="component" value="Unassembled WGS sequence"/>
</dbReference>
<reference evidence="2 3" key="1">
    <citation type="submission" date="2024-11" db="EMBL/GenBank/DDBJ databases">
        <authorList>
            <person name="Heng Y.C."/>
            <person name="Lim A.C.H."/>
            <person name="Lee J.K.Y."/>
            <person name="Kittelmann S."/>
        </authorList>
    </citation>
    <scope>NUCLEOTIDE SEQUENCE [LARGE SCALE GENOMIC DNA]</scope>
    <source>
        <strain evidence="2 3">WILCCON 0269</strain>
    </source>
</reference>
<evidence type="ECO:0000313" key="3">
    <source>
        <dbReference type="Proteomes" id="UP001623660"/>
    </source>
</evidence>
<dbReference type="EMBL" id="JBJHZX010000054">
    <property type="protein sequence ID" value="MFL0198283.1"/>
    <property type="molecule type" value="Genomic_DNA"/>
</dbReference>
<evidence type="ECO:0000313" key="2">
    <source>
        <dbReference type="EMBL" id="MFL0198283.1"/>
    </source>
</evidence>